<sequence length="383" mass="41622">MTPRRRDEPHRSATPLELLFDLVFVVAVAQAGERLAHAVTTGHSLDGVVAYATVFFAIWWAWMNFSWFASAYDTDDIGYRLLTFTQMAGVLVLAAGVPRAFDDQNWTLIFVGYVIMRAALSVQWMRAARNETDRARRTARRYAVGIIACQFGWLLLLAVPAPTKLWLFIAMAAAELSVPAAAERGRPTPWNPRHIAERYGLFTIIVLGETIAAASVALQSAVDGADQLDQLLPIAAGGLLIVFSFWSIYFAVPGRDRLLDRRSGFNWGYGHYVIFASAAAVGAGLEAAFEHAVGHGTADATTVALAVTAPTALFLLAVWLLQTRHYKQGTTEQLIAPTAAALTLAASFTGRLAVPLAGLVTAAAVVASVGVVSHREHRRRHRR</sequence>
<keyword evidence="1" id="KW-0472">Membrane</keyword>
<keyword evidence="3" id="KW-1185">Reference proteome</keyword>
<feature type="transmembrane region" description="Helical" evidence="1">
    <location>
        <begin position="202"/>
        <end position="222"/>
    </location>
</feature>
<feature type="transmembrane region" description="Helical" evidence="1">
    <location>
        <begin position="107"/>
        <end position="127"/>
    </location>
</feature>
<feature type="transmembrane region" description="Helical" evidence="1">
    <location>
        <begin position="356"/>
        <end position="373"/>
    </location>
</feature>
<feature type="transmembrane region" description="Helical" evidence="1">
    <location>
        <begin position="139"/>
        <end position="159"/>
    </location>
</feature>
<proteinExistence type="predicted"/>
<evidence type="ECO:0000313" key="2">
    <source>
        <dbReference type="EMBL" id="SBT65820.1"/>
    </source>
</evidence>
<feature type="transmembrane region" description="Helical" evidence="1">
    <location>
        <begin position="264"/>
        <end position="283"/>
    </location>
</feature>
<dbReference type="OrthoDB" id="7698234at2"/>
<dbReference type="EMBL" id="FLRH01000003">
    <property type="protein sequence ID" value="SBT65820.1"/>
    <property type="molecule type" value="Genomic_DNA"/>
</dbReference>
<dbReference type="InterPro" id="IPR010640">
    <property type="entry name" value="Low_temperature_requirement_A"/>
</dbReference>
<feature type="transmembrane region" description="Helical" evidence="1">
    <location>
        <begin position="234"/>
        <end position="252"/>
    </location>
</feature>
<dbReference type="PANTHER" id="PTHR36840:SF1">
    <property type="entry name" value="BLL5714 PROTEIN"/>
    <property type="match status" value="1"/>
</dbReference>
<feature type="transmembrane region" description="Helical" evidence="1">
    <location>
        <begin position="165"/>
        <end position="182"/>
    </location>
</feature>
<feature type="transmembrane region" description="Helical" evidence="1">
    <location>
        <begin position="303"/>
        <end position="321"/>
    </location>
</feature>
<dbReference type="PANTHER" id="PTHR36840">
    <property type="entry name" value="BLL5714 PROTEIN"/>
    <property type="match status" value="1"/>
</dbReference>
<accession>A0A1A9B8G9</accession>
<evidence type="ECO:0000256" key="1">
    <source>
        <dbReference type="SAM" id="Phobius"/>
    </source>
</evidence>
<organism evidence="2 3">
    <name type="scientific">Micromonospora sediminicola</name>
    <dbReference type="NCBI Taxonomy" id="946078"/>
    <lineage>
        <taxon>Bacteria</taxon>
        <taxon>Bacillati</taxon>
        <taxon>Actinomycetota</taxon>
        <taxon>Actinomycetes</taxon>
        <taxon>Micromonosporales</taxon>
        <taxon>Micromonosporaceae</taxon>
        <taxon>Micromonospora</taxon>
    </lineage>
</organism>
<dbReference type="STRING" id="946078.GA0070622_2833"/>
<feature type="transmembrane region" description="Helical" evidence="1">
    <location>
        <begin position="81"/>
        <end position="101"/>
    </location>
</feature>
<dbReference type="AlphaFoldDB" id="A0A1A9B8G9"/>
<protein>
    <submittedName>
        <fullName evidence="2">Low temperature requirement protein LtrA</fullName>
    </submittedName>
</protein>
<dbReference type="Proteomes" id="UP000199558">
    <property type="component" value="Unassembled WGS sequence"/>
</dbReference>
<name>A0A1A9B8G9_9ACTN</name>
<reference evidence="3" key="1">
    <citation type="submission" date="2016-06" db="EMBL/GenBank/DDBJ databases">
        <authorList>
            <person name="Varghese N."/>
            <person name="Submissions Spin"/>
        </authorList>
    </citation>
    <scope>NUCLEOTIDE SEQUENCE [LARGE SCALE GENOMIC DNA]</scope>
    <source>
        <strain evidence="3">DSM 45794</strain>
    </source>
</reference>
<gene>
    <name evidence="2" type="ORF">GA0070622_2833</name>
</gene>
<feature type="transmembrane region" description="Helical" evidence="1">
    <location>
        <begin position="48"/>
        <end position="69"/>
    </location>
</feature>
<keyword evidence="1" id="KW-0812">Transmembrane</keyword>
<feature type="transmembrane region" description="Helical" evidence="1">
    <location>
        <begin position="333"/>
        <end position="350"/>
    </location>
</feature>
<keyword evidence="1" id="KW-1133">Transmembrane helix</keyword>
<dbReference type="Pfam" id="PF06772">
    <property type="entry name" value="LtrA"/>
    <property type="match status" value="1"/>
</dbReference>
<evidence type="ECO:0000313" key="3">
    <source>
        <dbReference type="Proteomes" id="UP000199558"/>
    </source>
</evidence>